<gene>
    <name evidence="15" type="ORF">AAL_01287</name>
</gene>
<keyword evidence="16" id="KW-1185">Reference proteome</keyword>
<comment type="similarity">
    <text evidence="3">Belongs to the glycosyltransferase 31 family. Beta3-Gal-T subfamily.</text>
</comment>
<keyword evidence="5" id="KW-0328">Glycosyltransferase</keyword>
<evidence type="ECO:0000259" key="14">
    <source>
        <dbReference type="Pfam" id="PF02434"/>
    </source>
</evidence>
<dbReference type="PANTHER" id="PTHR23033:SF40">
    <property type="entry name" value="APPLE DOMAIN-CONTAINING PROTEIN"/>
    <property type="match status" value="1"/>
</dbReference>
<evidence type="ECO:0000256" key="5">
    <source>
        <dbReference type="ARBA" id="ARBA00022676"/>
    </source>
</evidence>
<proteinExistence type="inferred from homology"/>
<keyword evidence="6" id="KW-0808">Transferase</keyword>
<comment type="subcellular location">
    <subcellularLocation>
        <location evidence="1">Membrane</location>
        <topology evidence="1">Single-pass type II membrane protein</topology>
    </subcellularLocation>
</comment>
<keyword evidence="10 13" id="KW-1133">Transmembrane helix</keyword>
<feature type="compositionally biased region" description="Basic and acidic residues" evidence="12">
    <location>
        <begin position="499"/>
        <end position="509"/>
    </location>
</feature>
<keyword evidence="11 13" id="KW-0472">Membrane</keyword>
<evidence type="ECO:0000256" key="4">
    <source>
        <dbReference type="ARBA" id="ARBA00012557"/>
    </source>
</evidence>
<evidence type="ECO:0000313" key="15">
    <source>
        <dbReference type="EMBL" id="OAA33822.1"/>
    </source>
</evidence>
<comment type="pathway">
    <text evidence="2">Protein modification; protein glycosylation.</text>
</comment>
<keyword evidence="7 13" id="KW-0812">Transmembrane</keyword>
<sequence length="552" mass="63276">MAGPPLSKLLARWAYRLTRLRSRIIMVALCGMAFIVWPLMQLSGRHADGFRWPILGHSQSSIEFPCRGFPNTDKIAVSLKTRAANAHAKLPSHFLTHLQCIPDVMVFSDMEQTVSGRHVYDALDRVSELVKLVNKAFSFYEEQKECAGPREQCHDDPAMSAELDKYMTVNMVARAWELRPNRDWYIFIEDDTYVIWPNLIHWLRKVADRSRDAFVGSVVMLDGFAFAHGGSGFALSGDTIKQLLARNPNIAETYDKTARKNAYGGMALVKALQQLEVPIKHAHPMFNGEKTSSTPFSQTHWCQPVFTMATMTSEELNAVWQYEKTRNSTDIIQYRHLFEAFVRPQMAYFRRGWDNQASDKCYVSFNDEGRVPEDIQRKLKPDAKKTVVEKYAHKSPASCAKVCEAEGLDIDASEFTALATHTERGQFVRAKYEQRTTKDTLFRLNRRCFQWRYEDGVCCTSSHFKLGQPAPPPPKKEKKDDEEEKEQQEQNQEGEEGENGERKKVKREEDQEEGEEEQTSLITSGWFVKGIADWVESMGDCEVEWKEPVIPS</sequence>
<evidence type="ECO:0000256" key="9">
    <source>
        <dbReference type="ARBA" id="ARBA00022968"/>
    </source>
</evidence>
<keyword evidence="9" id="KW-0735">Signal-anchor</keyword>
<comment type="caution">
    <text evidence="15">The sequence shown here is derived from an EMBL/GenBank/DDBJ whole genome shotgun (WGS) entry which is preliminary data.</text>
</comment>
<dbReference type="GO" id="GO:0000166">
    <property type="term" value="F:nucleotide binding"/>
    <property type="evidence" value="ECO:0007669"/>
    <property type="project" value="UniProtKB-KW"/>
</dbReference>
<evidence type="ECO:0000256" key="1">
    <source>
        <dbReference type="ARBA" id="ARBA00004606"/>
    </source>
</evidence>
<feature type="domain" description="Fringe-like glycosyltransferase" evidence="14">
    <location>
        <begin position="177"/>
        <end position="282"/>
    </location>
</feature>
<feature type="region of interest" description="Disordered" evidence="12">
    <location>
        <begin position="462"/>
        <end position="524"/>
    </location>
</feature>
<evidence type="ECO:0000256" key="10">
    <source>
        <dbReference type="ARBA" id="ARBA00022989"/>
    </source>
</evidence>
<dbReference type="AlphaFoldDB" id="A0A166VME1"/>
<dbReference type="EC" id="2.4.1.122" evidence="4"/>
<feature type="transmembrane region" description="Helical" evidence="13">
    <location>
        <begin position="20"/>
        <end position="40"/>
    </location>
</feature>
<evidence type="ECO:0000256" key="8">
    <source>
        <dbReference type="ARBA" id="ARBA00022741"/>
    </source>
</evidence>
<name>A0A166VME1_9HYPO</name>
<feature type="compositionally biased region" description="Acidic residues" evidence="12">
    <location>
        <begin position="480"/>
        <end position="498"/>
    </location>
</feature>
<dbReference type="GO" id="GO:0016020">
    <property type="term" value="C:membrane"/>
    <property type="evidence" value="ECO:0007669"/>
    <property type="project" value="UniProtKB-SubCell"/>
</dbReference>
<evidence type="ECO:0000256" key="11">
    <source>
        <dbReference type="ARBA" id="ARBA00023136"/>
    </source>
</evidence>
<dbReference type="STRING" id="1081109.A0A166VME1"/>
<evidence type="ECO:0000313" key="16">
    <source>
        <dbReference type="Proteomes" id="UP000078544"/>
    </source>
</evidence>
<evidence type="ECO:0000256" key="3">
    <source>
        <dbReference type="ARBA" id="ARBA00006462"/>
    </source>
</evidence>
<evidence type="ECO:0000256" key="7">
    <source>
        <dbReference type="ARBA" id="ARBA00022692"/>
    </source>
</evidence>
<keyword evidence="8" id="KW-0547">Nucleotide-binding</keyword>
<evidence type="ECO:0000256" key="13">
    <source>
        <dbReference type="SAM" id="Phobius"/>
    </source>
</evidence>
<dbReference type="InterPro" id="IPR003378">
    <property type="entry name" value="Fringe-like_glycosylTrfase"/>
</dbReference>
<dbReference type="GO" id="GO:0016263">
    <property type="term" value="F:glycoprotein-N-acetylgalactosamine 3-beta-galactosyltransferase activity"/>
    <property type="evidence" value="ECO:0007669"/>
    <property type="project" value="UniProtKB-EC"/>
</dbReference>
<dbReference type="PANTHER" id="PTHR23033">
    <property type="entry name" value="BETA1,3-GALACTOSYLTRANSFERASE"/>
    <property type="match status" value="1"/>
</dbReference>
<evidence type="ECO:0000256" key="2">
    <source>
        <dbReference type="ARBA" id="ARBA00004922"/>
    </source>
</evidence>
<evidence type="ECO:0000256" key="6">
    <source>
        <dbReference type="ARBA" id="ARBA00022679"/>
    </source>
</evidence>
<dbReference type="Proteomes" id="UP000078544">
    <property type="component" value="Unassembled WGS sequence"/>
</dbReference>
<dbReference type="OrthoDB" id="414175at2759"/>
<dbReference type="EMBL" id="AZGY01000001">
    <property type="protein sequence ID" value="OAA33822.1"/>
    <property type="molecule type" value="Genomic_DNA"/>
</dbReference>
<reference evidence="15 16" key="1">
    <citation type="journal article" date="2016" name="Genome Biol. Evol.">
        <title>Divergent and convergent evolution of fungal pathogenicity.</title>
        <authorList>
            <person name="Shang Y."/>
            <person name="Xiao G."/>
            <person name="Zheng P."/>
            <person name="Cen K."/>
            <person name="Zhan S."/>
            <person name="Wang C."/>
        </authorList>
    </citation>
    <scope>NUCLEOTIDE SEQUENCE [LARGE SCALE GENOMIC DNA]</scope>
    <source>
        <strain evidence="15 16">RCEF 2490</strain>
    </source>
</reference>
<evidence type="ECO:0000256" key="12">
    <source>
        <dbReference type="SAM" id="MobiDB-lite"/>
    </source>
</evidence>
<organism evidence="15 16">
    <name type="scientific">Moelleriella libera RCEF 2490</name>
    <dbReference type="NCBI Taxonomy" id="1081109"/>
    <lineage>
        <taxon>Eukaryota</taxon>
        <taxon>Fungi</taxon>
        <taxon>Dikarya</taxon>
        <taxon>Ascomycota</taxon>
        <taxon>Pezizomycotina</taxon>
        <taxon>Sordariomycetes</taxon>
        <taxon>Hypocreomycetidae</taxon>
        <taxon>Hypocreales</taxon>
        <taxon>Clavicipitaceae</taxon>
        <taxon>Moelleriella</taxon>
    </lineage>
</organism>
<dbReference type="Pfam" id="PF02434">
    <property type="entry name" value="Fringe"/>
    <property type="match status" value="1"/>
</dbReference>
<dbReference type="InterPro" id="IPR026050">
    <property type="entry name" value="C1GALT1/C1GALT1_chp1"/>
</dbReference>
<accession>A0A166VME1</accession>
<protein>
    <recommendedName>
        <fullName evidence="4">N-acetylgalactosaminide beta-1,3-galactosyltransferase</fullName>
        <ecNumber evidence="4">2.4.1.122</ecNumber>
    </recommendedName>
</protein>
<dbReference type="Gene3D" id="3.90.550.50">
    <property type="match status" value="1"/>
</dbReference>